<accession>A0ABC9BX83</accession>
<protein>
    <submittedName>
        <fullName evidence="5">Uncharacterized protein</fullName>
    </submittedName>
</protein>
<dbReference type="Pfam" id="PF02671">
    <property type="entry name" value="PAH"/>
    <property type="match status" value="1"/>
</dbReference>
<dbReference type="InterPro" id="IPR036600">
    <property type="entry name" value="PAH_sf"/>
</dbReference>
<dbReference type="PANTHER" id="PTHR12346">
    <property type="entry name" value="SIN3B-RELATED"/>
    <property type="match status" value="1"/>
</dbReference>
<evidence type="ECO:0000313" key="6">
    <source>
        <dbReference type="Proteomes" id="UP001497457"/>
    </source>
</evidence>
<evidence type="ECO:0000256" key="1">
    <source>
        <dbReference type="ARBA" id="ARBA00004123"/>
    </source>
</evidence>
<dbReference type="GO" id="GO:0005634">
    <property type="term" value="C:nucleus"/>
    <property type="evidence" value="ECO:0007669"/>
    <property type="project" value="UniProtKB-SubCell"/>
</dbReference>
<reference evidence="5 6" key="2">
    <citation type="submission" date="2024-10" db="EMBL/GenBank/DDBJ databases">
        <authorList>
            <person name="Ryan C."/>
        </authorList>
    </citation>
    <scope>NUCLEOTIDE SEQUENCE [LARGE SCALE GENOMIC DNA]</scope>
</reference>
<sequence>MARPLPLHDPRPQATYEDARWYMEALRDEFATADPEKFEAIFNVLRAFNAERIDTAGVVARMEEDLLSGRIELLHGFNQFLPWCYIRAHGPAGGNIH</sequence>
<name>A0ABC9BX83_9POAL</name>
<dbReference type="PROSITE" id="PS51477">
    <property type="entry name" value="PAH"/>
    <property type="match status" value="1"/>
</dbReference>
<dbReference type="PANTHER" id="PTHR12346:SF0">
    <property type="entry name" value="SIN3A, ISOFORM G"/>
    <property type="match status" value="1"/>
</dbReference>
<dbReference type="AlphaFoldDB" id="A0ABC9BX83"/>
<comment type="subcellular location">
    <subcellularLocation>
        <location evidence="1 4">Nucleus</location>
    </subcellularLocation>
</comment>
<evidence type="ECO:0000256" key="4">
    <source>
        <dbReference type="PROSITE-ProRule" id="PRU00810"/>
    </source>
</evidence>
<keyword evidence="3 4" id="KW-0539">Nucleus</keyword>
<gene>
    <name evidence="5" type="ORF">URODEC1_LOCUS68482</name>
</gene>
<evidence type="ECO:0000256" key="3">
    <source>
        <dbReference type="ARBA" id="ARBA00023242"/>
    </source>
</evidence>
<dbReference type="Gene3D" id="1.20.1160.11">
    <property type="entry name" value="Paired amphipathic helix"/>
    <property type="match status" value="1"/>
</dbReference>
<dbReference type="EMBL" id="OZ075137">
    <property type="protein sequence ID" value="CAL5007399.1"/>
    <property type="molecule type" value="Genomic_DNA"/>
</dbReference>
<keyword evidence="6" id="KW-1185">Reference proteome</keyword>
<evidence type="ECO:0000256" key="2">
    <source>
        <dbReference type="ARBA" id="ARBA00022491"/>
    </source>
</evidence>
<keyword evidence="2" id="KW-0678">Repressor</keyword>
<proteinExistence type="predicted"/>
<dbReference type="InterPro" id="IPR003822">
    <property type="entry name" value="PAH"/>
</dbReference>
<dbReference type="SUPFAM" id="SSF47762">
    <property type="entry name" value="PAH2 domain"/>
    <property type="match status" value="1"/>
</dbReference>
<dbReference type="InterPro" id="IPR039774">
    <property type="entry name" value="Sin3-like"/>
</dbReference>
<dbReference type="Proteomes" id="UP001497457">
    <property type="component" value="Chromosome 27b"/>
</dbReference>
<organism evidence="5 6">
    <name type="scientific">Urochloa decumbens</name>
    <dbReference type="NCBI Taxonomy" id="240449"/>
    <lineage>
        <taxon>Eukaryota</taxon>
        <taxon>Viridiplantae</taxon>
        <taxon>Streptophyta</taxon>
        <taxon>Embryophyta</taxon>
        <taxon>Tracheophyta</taxon>
        <taxon>Spermatophyta</taxon>
        <taxon>Magnoliopsida</taxon>
        <taxon>Liliopsida</taxon>
        <taxon>Poales</taxon>
        <taxon>Poaceae</taxon>
        <taxon>PACMAD clade</taxon>
        <taxon>Panicoideae</taxon>
        <taxon>Panicodae</taxon>
        <taxon>Paniceae</taxon>
        <taxon>Melinidinae</taxon>
        <taxon>Urochloa</taxon>
    </lineage>
</organism>
<evidence type="ECO:0000313" key="5">
    <source>
        <dbReference type="EMBL" id="CAL5007399.1"/>
    </source>
</evidence>
<reference evidence="6" key="1">
    <citation type="submission" date="2024-06" db="EMBL/GenBank/DDBJ databases">
        <authorList>
            <person name="Ryan C."/>
        </authorList>
    </citation>
    <scope>NUCLEOTIDE SEQUENCE [LARGE SCALE GENOMIC DNA]</scope>
</reference>